<keyword evidence="1" id="KW-0472">Membrane</keyword>
<feature type="transmembrane region" description="Helical" evidence="1">
    <location>
        <begin position="42"/>
        <end position="61"/>
    </location>
</feature>
<accession>A0A6C0LXH9</accession>
<name>A0A6C0LXH9_9ZZZZ</name>
<keyword evidence="1" id="KW-0812">Transmembrane</keyword>
<reference evidence="2" key="1">
    <citation type="journal article" date="2020" name="Nature">
        <title>Giant virus diversity and host interactions through global metagenomics.</title>
        <authorList>
            <person name="Schulz F."/>
            <person name="Roux S."/>
            <person name="Paez-Espino D."/>
            <person name="Jungbluth S."/>
            <person name="Walsh D.A."/>
            <person name="Denef V.J."/>
            <person name="McMahon K.D."/>
            <person name="Konstantinidis K.T."/>
            <person name="Eloe-Fadrosh E.A."/>
            <person name="Kyrpides N.C."/>
            <person name="Woyke T."/>
        </authorList>
    </citation>
    <scope>NUCLEOTIDE SEQUENCE</scope>
    <source>
        <strain evidence="2">GVMAG-S-1016704-142</strain>
    </source>
</reference>
<sequence>MTIKENFCPLCVLPIIAAAGSGVAGAGAVMSDEEKNTRKKKIIIWTGISVILTAITVYLWLRYKGSCKTCNLV</sequence>
<proteinExistence type="predicted"/>
<evidence type="ECO:0000313" key="2">
    <source>
        <dbReference type="EMBL" id="QHU33952.1"/>
    </source>
</evidence>
<protein>
    <submittedName>
        <fullName evidence="2">Uncharacterized protein</fullName>
    </submittedName>
</protein>
<keyword evidence="1" id="KW-1133">Transmembrane helix</keyword>
<organism evidence="2">
    <name type="scientific">viral metagenome</name>
    <dbReference type="NCBI Taxonomy" id="1070528"/>
    <lineage>
        <taxon>unclassified sequences</taxon>
        <taxon>metagenomes</taxon>
        <taxon>organismal metagenomes</taxon>
    </lineage>
</organism>
<evidence type="ECO:0000256" key="1">
    <source>
        <dbReference type="SAM" id="Phobius"/>
    </source>
</evidence>
<dbReference type="AlphaFoldDB" id="A0A6C0LXH9"/>
<dbReference type="EMBL" id="MN740565">
    <property type="protein sequence ID" value="QHU33952.1"/>
    <property type="molecule type" value="Genomic_DNA"/>
</dbReference>